<protein>
    <submittedName>
        <fullName evidence="1">Uncharacterized protein</fullName>
    </submittedName>
</protein>
<reference evidence="1" key="1">
    <citation type="submission" date="2014-11" db="EMBL/GenBank/DDBJ databases">
        <authorList>
            <person name="Amaro Gonzalez C."/>
        </authorList>
    </citation>
    <scope>NUCLEOTIDE SEQUENCE</scope>
</reference>
<organism evidence="1">
    <name type="scientific">Anguilla anguilla</name>
    <name type="common">European freshwater eel</name>
    <name type="synonym">Muraena anguilla</name>
    <dbReference type="NCBI Taxonomy" id="7936"/>
    <lineage>
        <taxon>Eukaryota</taxon>
        <taxon>Metazoa</taxon>
        <taxon>Chordata</taxon>
        <taxon>Craniata</taxon>
        <taxon>Vertebrata</taxon>
        <taxon>Euteleostomi</taxon>
        <taxon>Actinopterygii</taxon>
        <taxon>Neopterygii</taxon>
        <taxon>Teleostei</taxon>
        <taxon>Anguilliformes</taxon>
        <taxon>Anguillidae</taxon>
        <taxon>Anguilla</taxon>
    </lineage>
</organism>
<evidence type="ECO:0000313" key="1">
    <source>
        <dbReference type="EMBL" id="JAH81580.1"/>
    </source>
</evidence>
<accession>A0A0E9VW66</accession>
<reference evidence="1" key="2">
    <citation type="journal article" date="2015" name="Fish Shellfish Immunol.">
        <title>Early steps in the European eel (Anguilla anguilla)-Vibrio vulnificus interaction in the gills: Role of the RtxA13 toxin.</title>
        <authorList>
            <person name="Callol A."/>
            <person name="Pajuelo D."/>
            <person name="Ebbesson L."/>
            <person name="Teles M."/>
            <person name="MacKenzie S."/>
            <person name="Amaro C."/>
        </authorList>
    </citation>
    <scope>NUCLEOTIDE SEQUENCE</scope>
</reference>
<proteinExistence type="predicted"/>
<sequence length="45" mass="4763">MLRAQVPLHLTLLAPEPQGTILLPQAQVSSQLRGGTTLPSLSSQI</sequence>
<dbReference type="AlphaFoldDB" id="A0A0E9VW66"/>
<name>A0A0E9VW66_ANGAN</name>
<dbReference type="EMBL" id="GBXM01026997">
    <property type="protein sequence ID" value="JAH81580.1"/>
    <property type="molecule type" value="Transcribed_RNA"/>
</dbReference>